<sequence>MQQRVQLLGLHAQNGLFFGNHSLVHQIHGHLQSGRGGALAVAGLKHIELAVLDGELHVLHVAVVIFQVVRNLGELLVDLGHFVLQLADGRGSANAGHHVFALGIDEVLAEQSLFAGGGIAGECDARAGVISRVAEDHGLDVDSGAPVIGDLVHTTIDICPGIVPGTEHGLHGLHQLDLGVLREVLALFLLIKCLK</sequence>
<dbReference type="AntiFam" id="ANF00162">
    <property type="entry name" value="Shadow ORF (opposite ppdK)"/>
</dbReference>
<proteinExistence type="predicted"/>
<dbReference type="AlphaFoldDB" id="A0A644YGP3"/>
<accession>A0A644YGP3</accession>
<organism evidence="1">
    <name type="scientific">bioreactor metagenome</name>
    <dbReference type="NCBI Taxonomy" id="1076179"/>
    <lineage>
        <taxon>unclassified sequences</taxon>
        <taxon>metagenomes</taxon>
        <taxon>ecological metagenomes</taxon>
    </lineage>
</organism>
<dbReference type="EMBL" id="VSSQ01004897">
    <property type="protein sequence ID" value="MPM27061.1"/>
    <property type="molecule type" value="Genomic_DNA"/>
</dbReference>
<protein>
    <recommendedName>
        <fullName evidence="2">NAD-specific glutamate dehydrogenase</fullName>
    </recommendedName>
</protein>
<evidence type="ECO:0008006" key="2">
    <source>
        <dbReference type="Google" id="ProtNLM"/>
    </source>
</evidence>
<reference evidence="1" key="1">
    <citation type="submission" date="2019-08" db="EMBL/GenBank/DDBJ databases">
        <authorList>
            <person name="Kucharzyk K."/>
            <person name="Murdoch R.W."/>
            <person name="Higgins S."/>
            <person name="Loffler F."/>
        </authorList>
    </citation>
    <scope>NUCLEOTIDE SEQUENCE</scope>
</reference>
<comment type="caution">
    <text evidence="1">The sequence shown here is derived from an EMBL/GenBank/DDBJ whole genome shotgun (WGS) entry which is preliminary data.</text>
</comment>
<gene>
    <name evidence="1" type="ORF">SDC9_73566</name>
</gene>
<name>A0A644YGP3_9ZZZZ</name>
<evidence type="ECO:0000313" key="1">
    <source>
        <dbReference type="EMBL" id="MPM27061.1"/>
    </source>
</evidence>